<feature type="compositionally biased region" description="Basic and acidic residues" evidence="1">
    <location>
        <begin position="89"/>
        <end position="99"/>
    </location>
</feature>
<feature type="compositionally biased region" description="Acidic residues" evidence="1">
    <location>
        <begin position="61"/>
        <end position="72"/>
    </location>
</feature>
<protein>
    <submittedName>
        <fullName evidence="2">Pancreatic trypsin inhibitor</fullName>
    </submittedName>
</protein>
<name>A0A131YSN2_RHIAP</name>
<dbReference type="EMBL" id="GEDV01007431">
    <property type="protein sequence ID" value="JAP81126.1"/>
    <property type="molecule type" value="Transcribed_RNA"/>
</dbReference>
<sequence>MTYLVSTNASRKKGLCIKARANEKWYSVKPVSEKEASTMKLLLYAVIFCFLISLITADDDEEEAEGESETESGSDATASKQNGAKAKSQPREPDNKEQSGKNPGEQEGGGEGEEGEEEEKGVKKPKGPKPTTATTTTTTTPEEPEVKGTPPSKPGPSLTKGGKGLRGRCRIQEPNINCVGNSALVMWYFDGETCVPKKSWWMQTEKQATWIFVMRTMCAQVHGYTIYQPENYESV</sequence>
<evidence type="ECO:0000313" key="2">
    <source>
        <dbReference type="EMBL" id="JAP81126.1"/>
    </source>
</evidence>
<feature type="compositionally biased region" description="Low complexity" evidence="1">
    <location>
        <begin position="129"/>
        <end position="141"/>
    </location>
</feature>
<feature type="compositionally biased region" description="Acidic residues" evidence="1">
    <location>
        <begin position="108"/>
        <end position="119"/>
    </location>
</feature>
<feature type="region of interest" description="Disordered" evidence="1">
    <location>
        <begin position="61"/>
        <end position="166"/>
    </location>
</feature>
<accession>A0A131YSN2</accession>
<dbReference type="AlphaFoldDB" id="A0A131YSN2"/>
<evidence type="ECO:0000256" key="1">
    <source>
        <dbReference type="SAM" id="MobiDB-lite"/>
    </source>
</evidence>
<organism evidence="2">
    <name type="scientific">Rhipicephalus appendiculatus</name>
    <name type="common">Brown ear tick</name>
    <dbReference type="NCBI Taxonomy" id="34631"/>
    <lineage>
        <taxon>Eukaryota</taxon>
        <taxon>Metazoa</taxon>
        <taxon>Ecdysozoa</taxon>
        <taxon>Arthropoda</taxon>
        <taxon>Chelicerata</taxon>
        <taxon>Arachnida</taxon>
        <taxon>Acari</taxon>
        <taxon>Parasitiformes</taxon>
        <taxon>Ixodida</taxon>
        <taxon>Ixodoidea</taxon>
        <taxon>Ixodidae</taxon>
        <taxon>Rhipicephalinae</taxon>
        <taxon>Rhipicephalus</taxon>
        <taxon>Rhipicephalus</taxon>
    </lineage>
</organism>
<proteinExistence type="predicted"/>
<reference evidence="2" key="1">
    <citation type="journal article" date="2016" name="Ticks Tick Borne Dis.">
        <title>De novo assembly and annotation of the salivary gland transcriptome of Rhipicephalus appendiculatus male and female ticks during blood feeding.</title>
        <authorList>
            <person name="de Castro M.H."/>
            <person name="de Klerk D."/>
            <person name="Pienaar R."/>
            <person name="Latif A.A."/>
            <person name="Rees D.J."/>
            <person name="Mans B.J."/>
        </authorList>
    </citation>
    <scope>NUCLEOTIDE SEQUENCE</scope>
    <source>
        <tissue evidence="2">Salivary glands</tissue>
    </source>
</reference>